<dbReference type="InterPro" id="IPR004839">
    <property type="entry name" value="Aminotransferase_I/II_large"/>
</dbReference>
<keyword evidence="7" id="KW-0808">Transferase</keyword>
<evidence type="ECO:0000259" key="6">
    <source>
        <dbReference type="PROSITE" id="PS50949"/>
    </source>
</evidence>
<keyword evidence="2" id="KW-0663">Pyridoxal phosphate</keyword>
<evidence type="ECO:0000313" key="8">
    <source>
        <dbReference type="Proteomes" id="UP000254337"/>
    </source>
</evidence>
<dbReference type="PROSITE" id="PS50949">
    <property type="entry name" value="HTH_GNTR"/>
    <property type="match status" value="1"/>
</dbReference>
<dbReference type="CDD" id="cd07377">
    <property type="entry name" value="WHTH_GntR"/>
    <property type="match status" value="1"/>
</dbReference>
<feature type="domain" description="HTH gntR-type" evidence="6">
    <location>
        <begin position="19"/>
        <end position="87"/>
    </location>
</feature>
<evidence type="ECO:0000256" key="1">
    <source>
        <dbReference type="ARBA" id="ARBA00005384"/>
    </source>
</evidence>
<dbReference type="SUPFAM" id="SSF53383">
    <property type="entry name" value="PLP-dependent transferases"/>
    <property type="match status" value="1"/>
</dbReference>
<dbReference type="InterPro" id="IPR015422">
    <property type="entry name" value="PyrdxlP-dep_Trfase_small"/>
</dbReference>
<dbReference type="AlphaFoldDB" id="A0A346B0D3"/>
<accession>A0A346B0D3</accession>
<dbReference type="Pfam" id="PF00392">
    <property type="entry name" value="GntR"/>
    <property type="match status" value="1"/>
</dbReference>
<dbReference type="Gene3D" id="1.10.10.10">
    <property type="entry name" value="Winged helix-like DNA-binding domain superfamily/Winged helix DNA-binding domain"/>
    <property type="match status" value="1"/>
</dbReference>
<dbReference type="RefSeq" id="WP_107195414.1">
    <property type="nucleotide sequence ID" value="NZ_CP029462.1"/>
</dbReference>
<dbReference type="InterPro" id="IPR015421">
    <property type="entry name" value="PyrdxlP-dep_Trfase_major"/>
</dbReference>
<dbReference type="PANTHER" id="PTHR46577:SF2">
    <property type="entry name" value="TRANSCRIPTIONAL REGULATORY PROTEIN"/>
    <property type="match status" value="1"/>
</dbReference>
<reference evidence="7 8" key="1">
    <citation type="submission" date="2018-05" db="EMBL/GenBank/DDBJ databases">
        <title>Complete genome sequence of Megasphaera sp. AJH120T, isolated from the ceca of a chicken.</title>
        <authorList>
            <person name="Maki J."/>
            <person name="Looft T."/>
        </authorList>
    </citation>
    <scope>NUCLEOTIDE SEQUENCE [LARGE SCALE GENOMIC DNA]</scope>
    <source>
        <strain evidence="7 8">AJH120</strain>
    </source>
</reference>
<comment type="similarity">
    <text evidence="1">In the C-terminal section; belongs to the class-I pyridoxal-phosphate-dependent aminotransferase family.</text>
</comment>
<keyword evidence="8" id="KW-1185">Reference proteome</keyword>
<dbReference type="InterPro" id="IPR000524">
    <property type="entry name" value="Tscrpt_reg_HTH_GntR"/>
</dbReference>
<dbReference type="InterPro" id="IPR051446">
    <property type="entry name" value="HTH_trans_reg/aminotransferase"/>
</dbReference>
<dbReference type="OrthoDB" id="9802328at2"/>
<dbReference type="InterPro" id="IPR015424">
    <property type="entry name" value="PyrdxlP-dep_Trfase"/>
</dbReference>
<evidence type="ECO:0000256" key="4">
    <source>
        <dbReference type="ARBA" id="ARBA00023125"/>
    </source>
</evidence>
<dbReference type="GO" id="GO:0003677">
    <property type="term" value="F:DNA binding"/>
    <property type="evidence" value="ECO:0007669"/>
    <property type="project" value="UniProtKB-KW"/>
</dbReference>
<dbReference type="InterPro" id="IPR036388">
    <property type="entry name" value="WH-like_DNA-bd_sf"/>
</dbReference>
<evidence type="ECO:0000256" key="2">
    <source>
        <dbReference type="ARBA" id="ARBA00022898"/>
    </source>
</evidence>
<sequence length="489" mass="54381">MYRIQPVQIDWKPDKSGPDAVYAQIVRFVCQKVETGEWPIGTRLPSHRELARLFGVNRGTIGKALDMLNSYGLIKGNRGNGTVIASNTWSVLLPHQADWGSYVSAGYFQANKTVVQEINRLEFSPQMVRLGTGELDPRLFPADMMKEALSRVASSIESLGYPEPLGLERLRKAVSRHLEKIGIIAPPSSILITSGALQALQLISASLLEGGSVVYTERPTYLNSLRVFQSAGLRLTGVAMDAQGISMASLQNIVPLSSAKTDAVLYTIPTNHNPTGRTMTADRRYALLKFCANRRLPIIEDGAYQDLSFDAAPPPLKAIDKIGTVIYLGSASKSLAPGLRIGWLVGPEPVVQRLGDVKMQVDYGASSLSQMVMAEFLESGMYDEYNVFLRNELRRRRDAALDVLNKRFRSIASWQVPDGGFYIWLTLKETIHMEFIFRAAAKEGILINPGDIYDFRRNNSLRLSYSYTTPEEFRDAALKLADIIEREIE</sequence>
<evidence type="ECO:0000313" key="7">
    <source>
        <dbReference type="EMBL" id="AXL21576.1"/>
    </source>
</evidence>
<dbReference type="EMBL" id="CP029462">
    <property type="protein sequence ID" value="AXL21576.1"/>
    <property type="molecule type" value="Genomic_DNA"/>
</dbReference>
<dbReference type="SUPFAM" id="SSF46785">
    <property type="entry name" value="Winged helix' DNA-binding domain"/>
    <property type="match status" value="1"/>
</dbReference>
<keyword evidence="7" id="KW-0032">Aminotransferase</keyword>
<organism evidence="7 8">
    <name type="scientific">Megasphaera stantonii</name>
    <dbReference type="NCBI Taxonomy" id="2144175"/>
    <lineage>
        <taxon>Bacteria</taxon>
        <taxon>Bacillati</taxon>
        <taxon>Bacillota</taxon>
        <taxon>Negativicutes</taxon>
        <taxon>Veillonellales</taxon>
        <taxon>Veillonellaceae</taxon>
        <taxon>Megasphaera</taxon>
    </lineage>
</organism>
<dbReference type="SMART" id="SM00345">
    <property type="entry name" value="HTH_GNTR"/>
    <property type="match status" value="1"/>
</dbReference>
<protein>
    <submittedName>
        <fullName evidence="7">PLP-dependent aminotransferase family protein</fullName>
    </submittedName>
</protein>
<gene>
    <name evidence="7" type="ORF">DKB62_08355</name>
</gene>
<keyword evidence="5" id="KW-0804">Transcription</keyword>
<dbReference type="GO" id="GO:0003700">
    <property type="term" value="F:DNA-binding transcription factor activity"/>
    <property type="evidence" value="ECO:0007669"/>
    <property type="project" value="InterPro"/>
</dbReference>
<dbReference type="CDD" id="cd00609">
    <property type="entry name" value="AAT_like"/>
    <property type="match status" value="1"/>
</dbReference>
<proteinExistence type="inferred from homology"/>
<dbReference type="KEGG" id="meg:DKB62_08355"/>
<dbReference type="PANTHER" id="PTHR46577">
    <property type="entry name" value="HTH-TYPE TRANSCRIPTIONAL REGULATORY PROTEIN GABR"/>
    <property type="match status" value="1"/>
</dbReference>
<dbReference type="InterPro" id="IPR036390">
    <property type="entry name" value="WH_DNA-bd_sf"/>
</dbReference>
<dbReference type="Gene3D" id="3.90.1150.10">
    <property type="entry name" value="Aspartate Aminotransferase, domain 1"/>
    <property type="match status" value="1"/>
</dbReference>
<dbReference type="Proteomes" id="UP000254337">
    <property type="component" value="Chromosome"/>
</dbReference>
<keyword evidence="4" id="KW-0238">DNA-binding</keyword>
<keyword evidence="3" id="KW-0805">Transcription regulation</keyword>
<evidence type="ECO:0000256" key="5">
    <source>
        <dbReference type="ARBA" id="ARBA00023163"/>
    </source>
</evidence>
<dbReference type="GO" id="GO:0030170">
    <property type="term" value="F:pyridoxal phosphate binding"/>
    <property type="evidence" value="ECO:0007669"/>
    <property type="project" value="InterPro"/>
</dbReference>
<dbReference type="Gene3D" id="3.40.640.10">
    <property type="entry name" value="Type I PLP-dependent aspartate aminotransferase-like (Major domain)"/>
    <property type="match status" value="1"/>
</dbReference>
<dbReference type="PRINTS" id="PR00035">
    <property type="entry name" value="HTHGNTR"/>
</dbReference>
<name>A0A346B0D3_9FIRM</name>
<evidence type="ECO:0000256" key="3">
    <source>
        <dbReference type="ARBA" id="ARBA00023015"/>
    </source>
</evidence>
<dbReference type="GO" id="GO:0008483">
    <property type="term" value="F:transaminase activity"/>
    <property type="evidence" value="ECO:0007669"/>
    <property type="project" value="UniProtKB-KW"/>
</dbReference>
<dbReference type="Pfam" id="PF00155">
    <property type="entry name" value="Aminotran_1_2"/>
    <property type="match status" value="1"/>
</dbReference>